<dbReference type="OrthoDB" id="10258608at2759"/>
<gene>
    <name evidence="1" type="ORF">FBUS_01018</name>
</gene>
<name>A0A8E0VIH6_9TREM</name>
<accession>A0A8E0VIH6</accession>
<proteinExistence type="predicted"/>
<dbReference type="Proteomes" id="UP000728185">
    <property type="component" value="Unassembled WGS sequence"/>
</dbReference>
<evidence type="ECO:0000313" key="2">
    <source>
        <dbReference type="Proteomes" id="UP000728185"/>
    </source>
</evidence>
<keyword evidence="2" id="KW-1185">Reference proteome</keyword>
<protein>
    <submittedName>
        <fullName evidence="1">Golgi-specific brefeldin A-resistance guanine nucleotide exchange factor 1</fullName>
    </submittedName>
</protein>
<organism evidence="1 2">
    <name type="scientific">Fasciolopsis buskii</name>
    <dbReference type="NCBI Taxonomy" id="27845"/>
    <lineage>
        <taxon>Eukaryota</taxon>
        <taxon>Metazoa</taxon>
        <taxon>Spiralia</taxon>
        <taxon>Lophotrochozoa</taxon>
        <taxon>Platyhelminthes</taxon>
        <taxon>Trematoda</taxon>
        <taxon>Digenea</taxon>
        <taxon>Plagiorchiida</taxon>
        <taxon>Echinostomata</taxon>
        <taxon>Echinostomatoidea</taxon>
        <taxon>Fasciolidae</taxon>
        <taxon>Fasciolopsis</taxon>
    </lineage>
</organism>
<dbReference type="EMBL" id="LUCM01003624">
    <property type="protein sequence ID" value="KAA0195558.1"/>
    <property type="molecule type" value="Genomic_DNA"/>
</dbReference>
<sequence length="335" mass="36605">MAPSNALSIVQSEISLLSTALRCHTRIVFRGHQDEIRSPLYKSFLQLKSILNGVSSLNEIEPLVYLTPFLEVIRSEDTTGPITGLALTAVDKFLSYGLLELPDPNYSDVPTSGPGSRRSVAMAAEAIADSGTQARFVGTERSSDEVSLTDYFLNYSHSVVLMKVLHLLRTLLLVPAGSLVSDRVVREILQSCFRICFEPKLSELLRRTAELCLASIIQLFFSRLPSLMAASMYHQQLDTIAEFVNVQPTTDDPSVHTTKSTTLCTFSWQSSHGDVTVAPCSSPSPVPEVVPVAPEANADSFPLNSVCNTTTSNERPRVEGIYTAALLAFLNSCLF</sequence>
<dbReference type="AlphaFoldDB" id="A0A8E0VIH6"/>
<reference evidence="1" key="1">
    <citation type="submission" date="2019-05" db="EMBL/GenBank/DDBJ databases">
        <title>Annotation for the trematode Fasciolopsis buski.</title>
        <authorList>
            <person name="Choi Y.-J."/>
        </authorList>
    </citation>
    <scope>NUCLEOTIDE SEQUENCE</scope>
    <source>
        <strain evidence="1">HT</strain>
        <tissue evidence="1">Whole worm</tissue>
    </source>
</reference>
<evidence type="ECO:0000313" key="1">
    <source>
        <dbReference type="EMBL" id="KAA0195558.1"/>
    </source>
</evidence>
<comment type="caution">
    <text evidence="1">The sequence shown here is derived from an EMBL/GenBank/DDBJ whole genome shotgun (WGS) entry which is preliminary data.</text>
</comment>